<dbReference type="GO" id="GO:0051301">
    <property type="term" value="P:cell division"/>
    <property type="evidence" value="ECO:0007669"/>
    <property type="project" value="UniProtKB-KW"/>
</dbReference>
<evidence type="ECO:0000313" key="6">
    <source>
        <dbReference type="Proteomes" id="UP000544090"/>
    </source>
</evidence>
<dbReference type="InterPro" id="IPR036390">
    <property type="entry name" value="WH_DNA-bd_sf"/>
</dbReference>
<dbReference type="PIRSF" id="PIRSF019345">
    <property type="entry name" value="ScpB"/>
    <property type="match status" value="1"/>
</dbReference>
<organism evidence="5 6">
    <name type="scientific">Arthrobacter mobilis</name>
    <dbReference type="NCBI Taxonomy" id="2724944"/>
    <lineage>
        <taxon>Bacteria</taxon>
        <taxon>Bacillati</taxon>
        <taxon>Actinomycetota</taxon>
        <taxon>Actinomycetes</taxon>
        <taxon>Micrococcales</taxon>
        <taxon>Micrococcaceae</taxon>
        <taxon>Arthrobacter</taxon>
    </lineage>
</organism>
<keyword evidence="4" id="KW-0131">Cell cycle</keyword>
<dbReference type="InterPro" id="IPR005234">
    <property type="entry name" value="ScpB_csome_segregation"/>
</dbReference>
<sequence length="211" mass="22212">MAEDASPAVPDGAAPDLESLPGGVKAALEAVLMVIDEPATEAELAAALGVPAEQVRQLLHQLQAEYDGAGGASGADGAPRGFELRSIAGGWRIFSRGDFAPVVSRFVREDRTARLTQAALETLAVIAYRQPVPRARISAIRGVNVDSVVRTLLQRGLIAEAGTDPESGAVLYRTTSYFLERLGIGSISELPELAPHLPGLEHLGDLDDLAR</sequence>
<dbReference type="NCBIfam" id="TIGR00281">
    <property type="entry name" value="SMC-Scp complex subunit ScpB"/>
    <property type="match status" value="1"/>
</dbReference>
<protein>
    <submittedName>
        <fullName evidence="5">SMC-Scp complex subunit ScpB</fullName>
    </submittedName>
</protein>
<dbReference type="RefSeq" id="WP_168486314.1">
    <property type="nucleotide sequence ID" value="NZ_JAAZSQ010000008.1"/>
</dbReference>
<dbReference type="EMBL" id="JAAZSQ010000008">
    <property type="protein sequence ID" value="NKX54977.1"/>
    <property type="molecule type" value="Genomic_DNA"/>
</dbReference>
<dbReference type="InterPro" id="IPR036388">
    <property type="entry name" value="WH-like_DNA-bd_sf"/>
</dbReference>
<name>A0A7X6HFY5_9MICC</name>
<evidence type="ECO:0000256" key="3">
    <source>
        <dbReference type="ARBA" id="ARBA00022829"/>
    </source>
</evidence>
<dbReference type="Proteomes" id="UP000544090">
    <property type="component" value="Unassembled WGS sequence"/>
</dbReference>
<evidence type="ECO:0000256" key="2">
    <source>
        <dbReference type="ARBA" id="ARBA00022618"/>
    </source>
</evidence>
<dbReference type="Gene3D" id="1.10.10.10">
    <property type="entry name" value="Winged helix-like DNA-binding domain superfamily/Winged helix DNA-binding domain"/>
    <property type="match status" value="2"/>
</dbReference>
<keyword evidence="6" id="KW-1185">Reference proteome</keyword>
<evidence type="ECO:0000256" key="4">
    <source>
        <dbReference type="ARBA" id="ARBA00023306"/>
    </source>
</evidence>
<evidence type="ECO:0000313" key="5">
    <source>
        <dbReference type="EMBL" id="NKX54977.1"/>
    </source>
</evidence>
<keyword evidence="1" id="KW-0963">Cytoplasm</keyword>
<keyword evidence="2" id="KW-0132">Cell division</keyword>
<proteinExistence type="predicted"/>
<dbReference type="GO" id="GO:0051304">
    <property type="term" value="P:chromosome separation"/>
    <property type="evidence" value="ECO:0007669"/>
    <property type="project" value="InterPro"/>
</dbReference>
<gene>
    <name evidence="5" type="primary">scpB</name>
    <name evidence="5" type="ORF">HGG74_10565</name>
</gene>
<dbReference type="PANTHER" id="PTHR34298:SF2">
    <property type="entry name" value="SEGREGATION AND CONDENSATION PROTEIN B"/>
    <property type="match status" value="1"/>
</dbReference>
<evidence type="ECO:0000256" key="1">
    <source>
        <dbReference type="ARBA" id="ARBA00022490"/>
    </source>
</evidence>
<comment type="caution">
    <text evidence="5">The sequence shown here is derived from an EMBL/GenBank/DDBJ whole genome shotgun (WGS) entry which is preliminary data.</text>
</comment>
<dbReference type="SUPFAM" id="SSF46785">
    <property type="entry name" value="Winged helix' DNA-binding domain"/>
    <property type="match status" value="2"/>
</dbReference>
<accession>A0A7X6HFY5</accession>
<dbReference type="PANTHER" id="PTHR34298">
    <property type="entry name" value="SEGREGATION AND CONDENSATION PROTEIN B"/>
    <property type="match status" value="1"/>
</dbReference>
<dbReference type="AlphaFoldDB" id="A0A7X6HFY5"/>
<dbReference type="Pfam" id="PF04079">
    <property type="entry name" value="SMC_ScpB"/>
    <property type="match status" value="1"/>
</dbReference>
<keyword evidence="3" id="KW-0159">Chromosome partition</keyword>
<reference evidence="5 6" key="1">
    <citation type="submission" date="2020-04" db="EMBL/GenBank/DDBJ databases">
        <title>Arthrobacter sp. nov.</title>
        <authorList>
            <person name="Liu S."/>
        </authorList>
    </citation>
    <scope>NUCLEOTIDE SEQUENCE [LARGE SCALE GENOMIC DNA]</scope>
    <source>
        <strain evidence="5 6">E918</strain>
    </source>
</reference>